<dbReference type="OrthoDB" id="2269034at2759"/>
<evidence type="ECO:0000313" key="2">
    <source>
        <dbReference type="EMBL" id="TCD68957.1"/>
    </source>
</evidence>
<accession>A0A4V2MX70</accession>
<protein>
    <submittedName>
        <fullName evidence="2">Uncharacterized protein</fullName>
    </submittedName>
</protein>
<gene>
    <name evidence="2" type="ORF">EIP91_009347</name>
</gene>
<feature type="region of interest" description="Disordered" evidence="1">
    <location>
        <begin position="563"/>
        <end position="593"/>
    </location>
</feature>
<evidence type="ECO:0000256" key="1">
    <source>
        <dbReference type="SAM" id="MobiDB-lite"/>
    </source>
</evidence>
<sequence length="593" mass="66777">MGDTTALSERAEALMQQILAHDPRLSSKTGSIGRTGMPLNSDLPIASLPSEVVCIIFQMCIEHYDISSFFGLRSGRQSDTPKPHAWMVVTQVCQRWRELALNMPVLRTNIYICRHTVRLAKVFVARSKDLKLHFRSLPGCKRDDRPADYDKILSLITENLSRVAILALSRPNRAYSTWMARNHQALQLHAPVLHSIECYADWYDGERDNIPEFFTALVSPLLARLRVQGHAVPEPERLKLFTASLTHLTLEGSQLGDLMNFDPSELVESMRHLQALESVRLIDSLRTYYRFDNTPVVAKTSASFPRLLYVKMRGAAVSTILFLDHLDLPASAQIDIEFSGFDVYPIAPLLIPALHSKLSQAIPGADDSLLPVERITVTDDGFEFLKRLPQSSTLTETRGHPPGLVIRWDTVLRNMSFVNSVLVWLCPELPVSDTTHFTIACDHDHFTISNLLCKVETSIEVLSFDAMGDGAVTRHHVLNVLRALELPRLRHLVLEGLRFSASGNGHGRRFKYAVYDLLKKRDVERGLEALEEITILRCSAVTQKTVDLWEDLVGWVDWDGYGDDLMESDEETSTDSAETDSEDEGETESETED</sequence>
<comment type="caution">
    <text evidence="2">The sequence shown here is derived from an EMBL/GenBank/DDBJ whole genome shotgun (WGS) entry which is preliminary data.</text>
</comment>
<dbReference type="EMBL" id="RWJN01000053">
    <property type="protein sequence ID" value="TCD68957.1"/>
    <property type="molecule type" value="Genomic_DNA"/>
</dbReference>
<reference evidence="2 3" key="1">
    <citation type="submission" date="2018-11" db="EMBL/GenBank/DDBJ databases">
        <title>Genome assembly of Steccherinum ochraceum LE-BIN_3174, the white-rot fungus of the Steccherinaceae family (The Residual Polyporoid clade, Polyporales, Basidiomycota).</title>
        <authorList>
            <person name="Fedorova T.V."/>
            <person name="Glazunova O.A."/>
            <person name="Landesman E.O."/>
            <person name="Moiseenko K.V."/>
            <person name="Psurtseva N.V."/>
            <person name="Savinova O.S."/>
            <person name="Shakhova N.V."/>
            <person name="Tyazhelova T.V."/>
            <person name="Vasina D.V."/>
        </authorList>
    </citation>
    <scope>NUCLEOTIDE SEQUENCE [LARGE SCALE GENOMIC DNA]</scope>
    <source>
        <strain evidence="2 3">LE-BIN_3174</strain>
    </source>
</reference>
<dbReference type="Proteomes" id="UP000292702">
    <property type="component" value="Unassembled WGS sequence"/>
</dbReference>
<organism evidence="2 3">
    <name type="scientific">Steccherinum ochraceum</name>
    <dbReference type="NCBI Taxonomy" id="92696"/>
    <lineage>
        <taxon>Eukaryota</taxon>
        <taxon>Fungi</taxon>
        <taxon>Dikarya</taxon>
        <taxon>Basidiomycota</taxon>
        <taxon>Agaricomycotina</taxon>
        <taxon>Agaricomycetes</taxon>
        <taxon>Polyporales</taxon>
        <taxon>Steccherinaceae</taxon>
        <taxon>Steccherinum</taxon>
    </lineage>
</organism>
<keyword evidence="3" id="KW-1185">Reference proteome</keyword>
<proteinExistence type="predicted"/>
<evidence type="ECO:0000313" key="3">
    <source>
        <dbReference type="Proteomes" id="UP000292702"/>
    </source>
</evidence>
<name>A0A4V2MX70_9APHY</name>
<dbReference type="AlphaFoldDB" id="A0A4V2MX70"/>